<protein>
    <submittedName>
        <fullName evidence="1">EF hand-like protein</fullName>
    </submittedName>
</protein>
<reference evidence="1 2" key="1">
    <citation type="journal article" date="2011" name="Genome Res.">
        <title>Whole genome sequencing of multiple Leishmania donovani clinical isolates provides insights into population structure and mechanisms of drug resistance.</title>
        <authorList>
            <person name="Downing T."/>
            <person name="Imamura H."/>
            <person name="Decuypere S."/>
            <person name="Clark T.G."/>
            <person name="Coombs G.H."/>
            <person name="Cotton J.A."/>
            <person name="Hilley J.D."/>
            <person name="de Doncker S."/>
            <person name="Maes I."/>
            <person name="Mottram J.C."/>
            <person name="Quail M.A."/>
            <person name="Rijal S."/>
            <person name="Sanders M."/>
            <person name="Schonian G."/>
            <person name="Stark O."/>
            <person name="Sundar S."/>
            <person name="Vanaerschot M."/>
            <person name="Hertz-Fowler C."/>
            <person name="Dujardin J.C."/>
            <person name="Berriman M."/>
        </authorList>
    </citation>
    <scope>NUCLEOTIDE SEQUENCE [LARGE SCALE GENOMIC DNA]</scope>
    <source>
        <strain evidence="1 2">BPK282A1</strain>
    </source>
</reference>
<dbReference type="Proteomes" id="UP000008980">
    <property type="component" value="Chromosome 13"/>
</dbReference>
<sequence length="25" mass="2797">MADIYPGYGYPQARQGYRANPMYGG</sequence>
<name>E9BBM2_LEIDO</name>
<reference evidence="2" key="2">
    <citation type="submission" date="2011-02" db="EMBL/GenBank/DDBJ databases">
        <title>Whole genome sequencing of Leishmania donovani clinical lines reveals dynamic variation related to drug resistance.</title>
        <authorList>
            <person name="Downing T."/>
            <person name="Imamura H."/>
            <person name="Sanders M."/>
            <person name="Decuypere S."/>
            <person name="Hertz-Fowler C."/>
            <person name="Clark T.G."/>
            <person name="Rijal S."/>
            <person name="Sundar S."/>
            <person name="Quail M.A."/>
            <person name="De Doncker S."/>
            <person name="Maes I."/>
            <person name="Vanaerschot M."/>
            <person name="Stark O."/>
            <person name="Schonian G."/>
            <person name="Dujardin J.C."/>
            <person name="Berriman M."/>
        </authorList>
    </citation>
    <scope>NUCLEOTIDE SEQUENCE [LARGE SCALE GENOMIC DNA]</scope>
    <source>
        <strain evidence="2">BPK282A1</strain>
    </source>
</reference>
<dbReference type="GeneID" id="13390785"/>
<dbReference type="KEGG" id="ldo:LDBPK_131490"/>
<evidence type="ECO:0000313" key="2">
    <source>
        <dbReference type="Proteomes" id="UP000008980"/>
    </source>
</evidence>
<evidence type="ECO:0000313" key="1">
    <source>
        <dbReference type="EMBL" id="CBZ32647.1"/>
    </source>
</evidence>
<organism evidence="1 2">
    <name type="scientific">Leishmania donovani</name>
    <dbReference type="NCBI Taxonomy" id="5661"/>
    <lineage>
        <taxon>Eukaryota</taxon>
        <taxon>Discoba</taxon>
        <taxon>Euglenozoa</taxon>
        <taxon>Kinetoplastea</taxon>
        <taxon>Metakinetoplastina</taxon>
        <taxon>Trypanosomatida</taxon>
        <taxon>Trypanosomatidae</taxon>
        <taxon>Leishmaniinae</taxon>
        <taxon>Leishmania</taxon>
    </lineage>
</organism>
<dbReference type="RefSeq" id="XP_003859359.1">
    <property type="nucleotide sequence ID" value="XM_003859311.1"/>
</dbReference>
<dbReference type="VEuPathDB" id="TriTrypDB:LdBPK_131490.1"/>
<dbReference type="EMBL" id="FR799600">
    <property type="protein sequence ID" value="CBZ32647.1"/>
    <property type="molecule type" value="Genomic_DNA"/>
</dbReference>
<proteinExistence type="predicted"/>
<dbReference type="AlphaFoldDB" id="E9BBM2"/>
<accession>E9BBM2</accession>
<gene>
    <name evidence="1" type="ORF">LDBPK_131490</name>
</gene>